<sequence>MWCYIKSLFGFPQQQQGNSLLSSMYGQSYITVPSELATTLTFSQLTLQPSQQKIKKEKITLDKVYNEAKPQNPTISQQIRRVGKIFAVLSEDRKKDILNLISPSSAVIISNPRLRMKMIEKRINQMNKRIKQLEEIQKGKDVETQKIKL</sequence>
<dbReference type="Proteomes" id="UP000006769">
    <property type="component" value="Unassembled WGS sequence"/>
</dbReference>
<name>K2GX98_ENTNP</name>
<organism evidence="1 2">
    <name type="scientific">Entamoeba nuttalli (strain P19)</name>
    <name type="common">Amoeba</name>
    <dbReference type="NCBI Taxonomy" id="1076696"/>
    <lineage>
        <taxon>Eukaryota</taxon>
        <taxon>Amoebozoa</taxon>
        <taxon>Evosea</taxon>
        <taxon>Archamoebae</taxon>
        <taxon>Mastigamoebida</taxon>
        <taxon>Entamoebidae</taxon>
        <taxon>Entamoeba</taxon>
    </lineage>
</organism>
<reference evidence="1 2" key="1">
    <citation type="submission" date="2011-11" db="EMBL/GenBank/DDBJ databases">
        <authorList>
            <person name="Hannick L."/>
            <person name="Karamycheva S."/>
            <person name="Lorenzi H."/>
            <person name="Caler E."/>
        </authorList>
    </citation>
    <scope>NUCLEOTIDE SEQUENCE [LARGE SCALE GENOMIC DNA]</scope>
    <source>
        <strain evidence="1 2">P19</strain>
    </source>
</reference>
<dbReference type="GeneID" id="20075421"/>
<dbReference type="AlphaFoldDB" id="K2GX98"/>
<evidence type="ECO:0000313" key="2">
    <source>
        <dbReference type="Proteomes" id="UP000006769"/>
    </source>
</evidence>
<accession>K2GX98</accession>
<dbReference type="EMBL" id="JH928672">
    <property type="protein sequence ID" value="EKE38427.1"/>
    <property type="molecule type" value="Genomic_DNA"/>
</dbReference>
<dbReference type="RefSeq" id="XP_008859243.1">
    <property type="nucleotide sequence ID" value="XM_008861021.1"/>
</dbReference>
<gene>
    <name evidence="1" type="ORF">ENU1_166790</name>
</gene>
<proteinExistence type="predicted"/>
<protein>
    <submittedName>
        <fullName evidence="1">Uncharacterized protein</fullName>
    </submittedName>
</protein>
<dbReference type="VEuPathDB" id="AmoebaDB:ENU1_166790"/>
<evidence type="ECO:0000313" key="1">
    <source>
        <dbReference type="EMBL" id="EKE38427.1"/>
    </source>
</evidence>
<dbReference type="OrthoDB" id="27892at2759"/>